<proteinExistence type="inferred from homology"/>
<dbReference type="SMART" id="SM00065">
    <property type="entry name" value="GAF"/>
    <property type="match status" value="1"/>
</dbReference>
<dbReference type="InterPro" id="IPR029016">
    <property type="entry name" value="GAF-like_dom_sf"/>
</dbReference>
<dbReference type="Proteomes" id="UP000295507">
    <property type="component" value="Unassembled WGS sequence"/>
</dbReference>
<dbReference type="Gene3D" id="1.10.10.2840">
    <property type="entry name" value="PucR C-terminal helix-turn-helix domain"/>
    <property type="match status" value="1"/>
</dbReference>
<dbReference type="Pfam" id="PF13185">
    <property type="entry name" value="GAF_2"/>
    <property type="match status" value="1"/>
</dbReference>
<organism evidence="3 4">
    <name type="scientific">Rhizobium azibense</name>
    <dbReference type="NCBI Taxonomy" id="1136135"/>
    <lineage>
        <taxon>Bacteria</taxon>
        <taxon>Pseudomonadati</taxon>
        <taxon>Pseudomonadota</taxon>
        <taxon>Alphaproteobacteria</taxon>
        <taxon>Hyphomicrobiales</taxon>
        <taxon>Rhizobiaceae</taxon>
        <taxon>Rhizobium/Agrobacterium group</taxon>
        <taxon>Rhizobium</taxon>
    </lineage>
</organism>
<dbReference type="Gene3D" id="3.30.450.40">
    <property type="match status" value="1"/>
</dbReference>
<evidence type="ECO:0000256" key="1">
    <source>
        <dbReference type="ARBA" id="ARBA00006754"/>
    </source>
</evidence>
<dbReference type="Pfam" id="PF13556">
    <property type="entry name" value="HTH_30"/>
    <property type="match status" value="1"/>
</dbReference>
<dbReference type="RefSeq" id="WP_132554539.1">
    <property type="nucleotide sequence ID" value="NZ_SMBK01000034.1"/>
</dbReference>
<reference evidence="3 4" key="1">
    <citation type="submission" date="2019-03" db="EMBL/GenBank/DDBJ databases">
        <title>Genomic Encyclopedia of Type Strains, Phase IV (KMG-V): Genome sequencing to study the core and pangenomes of soil and plant-associated prokaryotes.</title>
        <authorList>
            <person name="Whitman W."/>
        </authorList>
    </citation>
    <scope>NUCLEOTIDE SEQUENCE [LARGE SCALE GENOMIC DNA]</scope>
    <source>
        <strain evidence="3 4">IE4868</strain>
    </source>
</reference>
<dbReference type="InterPro" id="IPR003018">
    <property type="entry name" value="GAF"/>
</dbReference>
<dbReference type="InterPro" id="IPR041522">
    <property type="entry name" value="CdaR_GGDEF"/>
</dbReference>
<dbReference type="InterPro" id="IPR025736">
    <property type="entry name" value="PucR_C-HTH_dom"/>
</dbReference>
<comment type="caution">
    <text evidence="3">The sequence shown here is derived from an EMBL/GenBank/DDBJ whole genome shotgun (WGS) entry which is preliminary data.</text>
</comment>
<gene>
    <name evidence="3" type="ORF">EV129_13410</name>
</gene>
<feature type="domain" description="GAF" evidence="2">
    <location>
        <begin position="108"/>
        <end position="263"/>
    </location>
</feature>
<comment type="similarity">
    <text evidence="1">Belongs to the CdaR family.</text>
</comment>
<evidence type="ECO:0000313" key="4">
    <source>
        <dbReference type="Proteomes" id="UP000295507"/>
    </source>
</evidence>
<dbReference type="InterPro" id="IPR051448">
    <property type="entry name" value="CdaR-like_regulators"/>
</dbReference>
<evidence type="ECO:0000259" key="2">
    <source>
        <dbReference type="SMART" id="SM00065"/>
    </source>
</evidence>
<dbReference type="EMBL" id="SMBK01000034">
    <property type="protein sequence ID" value="TCU28814.1"/>
    <property type="molecule type" value="Genomic_DNA"/>
</dbReference>
<evidence type="ECO:0000313" key="3">
    <source>
        <dbReference type="EMBL" id="TCU28814.1"/>
    </source>
</evidence>
<dbReference type="Pfam" id="PF17853">
    <property type="entry name" value="GGDEF_2"/>
    <property type="match status" value="1"/>
</dbReference>
<dbReference type="InterPro" id="IPR042070">
    <property type="entry name" value="PucR_C-HTH_sf"/>
</dbReference>
<name>A0A4R3R3Y2_9HYPH</name>
<dbReference type="PANTHER" id="PTHR33744">
    <property type="entry name" value="CARBOHYDRATE DIACID REGULATOR"/>
    <property type="match status" value="1"/>
</dbReference>
<accession>A0A4R3R3Y2</accession>
<dbReference type="SUPFAM" id="SSF55781">
    <property type="entry name" value="GAF domain-like"/>
    <property type="match status" value="1"/>
</dbReference>
<sequence>MELTLDSHPTLSRMLHEGVLVFKDIDTGIEQTVALLSHRVERTDETLHLVVDHSHFTAKHTIFEISARHGEHVITNVVAAVQEAVIAVQAKTVEMLASVNAAVINSLDDQEIVDSVLAEVMDVLPHADAGVFRLFDEESGYLMPVSHQGLPDDYTHYRLQPNESVSGEVFVTGVPAIHNGRQNIIDAHRVMSPESQAFMERSRIANALLCVPVAAEGKRLGTLTTLCFSPRGTFSPFDRTVLESLAAQVAVAYQRSLTYKNAIATSSRLEKMRIDLASKNAELDRAVDLHDKLLRIFSTSGSLVERLDLVAGLFGVEFRFENVLGVDYRSRGWTDHRDSLEQIVEVAEAPVGFFHFRPIEDAQFQRALFGTLSAFVALDFVRDMSKLDVLNASKRAYFDDLLKGVESHGRLEHFGFRLERFHQIMVAKVSGPLSPDARLSLHRSQTNLQNAIRLPNALVFHQDDEIIVVLSASTAAALARNINAMTDSVLHLNIQMGASVVYDLTGYHSTAKTQAQRAAECLVRRGQSGILSHQDMGIEALLNGCNRHEIINFAHEVLAPLLHDQRHEFLYETLRSYVREGKSATRAAGYLKIHNNTLYQRLARIETLTGRKISNAEDFTLLSVACQLYSIYSGGTSPFQ</sequence>
<protein>
    <submittedName>
        <fullName evidence="3">GAF domain-containing protein</fullName>
    </submittedName>
</protein>
<dbReference type="AlphaFoldDB" id="A0A4R3R3Y2"/>